<feature type="non-terminal residue" evidence="1">
    <location>
        <position position="1"/>
    </location>
</feature>
<dbReference type="GO" id="GO:0005829">
    <property type="term" value="C:cytosol"/>
    <property type="evidence" value="ECO:0007669"/>
    <property type="project" value="TreeGrafter"/>
</dbReference>
<gene>
    <name evidence="1" type="ORF">LCGC14_2088910</name>
</gene>
<protein>
    <submittedName>
        <fullName evidence="1">Uncharacterized protein</fullName>
    </submittedName>
</protein>
<reference evidence="1" key="1">
    <citation type="journal article" date="2015" name="Nature">
        <title>Complex archaea that bridge the gap between prokaryotes and eukaryotes.</title>
        <authorList>
            <person name="Spang A."/>
            <person name="Saw J.H."/>
            <person name="Jorgensen S.L."/>
            <person name="Zaremba-Niedzwiedzka K."/>
            <person name="Martijn J."/>
            <person name="Lind A.E."/>
            <person name="van Eijk R."/>
            <person name="Schleper C."/>
            <person name="Guy L."/>
            <person name="Ettema T.J."/>
        </authorList>
    </citation>
    <scope>NUCLEOTIDE SEQUENCE</scope>
</reference>
<name>A0A0F9EDK3_9ZZZZ</name>
<proteinExistence type="predicted"/>
<dbReference type="GO" id="GO:0008767">
    <property type="term" value="F:UDP-galactopyranose mutase activity"/>
    <property type="evidence" value="ECO:0007669"/>
    <property type="project" value="TreeGrafter"/>
</dbReference>
<sequence length="327" mass="38564">LYTSKHKVKEKNLEDSLINSWGSKFYQDNMYPFISNFWKFDISNMSKDYKARVTPPRIRYAIQKIFEFKNKRDFKSNTQQSLESKITIKDKPKFRNFYLYPKFGCKRVIDFLKDDIILNDGIIKTNSIITDLNSSNDHIEIQYIQGKNVYTDVFDKIYWAASILDLINLLKLKNYNQLNYRKLLTINIGVDKKDLLGDKVHASYVMIPNILFHRIHEPNKISPYMTPKNKTSACLEITLDKKINNPTDLVKKSLNQFCLFYNLKKSEIHYLGCNYYEEAYPLLFIDYNEDLARFKEALSKKTSKISLIGRTGQYFPYNVVETLNSTL</sequence>
<evidence type="ECO:0000313" key="1">
    <source>
        <dbReference type="EMBL" id="KKL72039.1"/>
    </source>
</evidence>
<dbReference type="EMBL" id="LAZR01025397">
    <property type="protein sequence ID" value="KKL72039.1"/>
    <property type="molecule type" value="Genomic_DNA"/>
</dbReference>
<accession>A0A0F9EDK3</accession>
<dbReference type="InterPro" id="IPR036188">
    <property type="entry name" value="FAD/NAD-bd_sf"/>
</dbReference>
<dbReference type="PANTHER" id="PTHR21197:SF0">
    <property type="entry name" value="UDP-GALACTOPYRANOSE MUTASE"/>
    <property type="match status" value="1"/>
</dbReference>
<dbReference type="GO" id="GO:0050660">
    <property type="term" value="F:flavin adenine dinucleotide binding"/>
    <property type="evidence" value="ECO:0007669"/>
    <property type="project" value="TreeGrafter"/>
</dbReference>
<dbReference type="Gene3D" id="3.50.50.60">
    <property type="entry name" value="FAD/NAD(P)-binding domain"/>
    <property type="match status" value="1"/>
</dbReference>
<comment type="caution">
    <text evidence="1">The sequence shown here is derived from an EMBL/GenBank/DDBJ whole genome shotgun (WGS) entry which is preliminary data.</text>
</comment>
<dbReference type="AlphaFoldDB" id="A0A0F9EDK3"/>
<dbReference type="PANTHER" id="PTHR21197">
    <property type="entry name" value="UDP-GALACTOPYRANOSE MUTASE"/>
    <property type="match status" value="1"/>
</dbReference>
<organism evidence="1">
    <name type="scientific">marine sediment metagenome</name>
    <dbReference type="NCBI Taxonomy" id="412755"/>
    <lineage>
        <taxon>unclassified sequences</taxon>
        <taxon>metagenomes</taxon>
        <taxon>ecological metagenomes</taxon>
    </lineage>
</organism>